<dbReference type="Proteomes" id="UP000054321">
    <property type="component" value="Unassembled WGS sequence"/>
</dbReference>
<sequence length="172" mass="19384">MGLGLDGIFPSKIETEPWSADTFSVLFTKKALTAQVSSIKQASNWPMAKGITNFGLGLEAMDIMGNETYWHAIHSVLKDALDSDPYWHRRGYKLGRVIVYGEAAENDIFQRVLREEVEAAQLSNEEEKQPRFWSVDPVFAGSRGAAIFGNWCQREIGERCFPNLTPQGPPWF</sequence>
<organism evidence="1 2">
    <name type="scientific">Oidiodendron maius (strain Zn)</name>
    <dbReference type="NCBI Taxonomy" id="913774"/>
    <lineage>
        <taxon>Eukaryota</taxon>
        <taxon>Fungi</taxon>
        <taxon>Dikarya</taxon>
        <taxon>Ascomycota</taxon>
        <taxon>Pezizomycotina</taxon>
        <taxon>Leotiomycetes</taxon>
        <taxon>Leotiomycetes incertae sedis</taxon>
        <taxon>Myxotrichaceae</taxon>
        <taxon>Oidiodendron</taxon>
    </lineage>
</organism>
<dbReference type="EMBL" id="KN832883">
    <property type="protein sequence ID" value="KIM96810.1"/>
    <property type="molecule type" value="Genomic_DNA"/>
</dbReference>
<keyword evidence="2" id="KW-1185">Reference proteome</keyword>
<evidence type="ECO:0000313" key="1">
    <source>
        <dbReference type="EMBL" id="KIM96810.1"/>
    </source>
</evidence>
<accession>A0A0C3GL05</accession>
<evidence type="ECO:0000313" key="2">
    <source>
        <dbReference type="Proteomes" id="UP000054321"/>
    </source>
</evidence>
<name>A0A0C3GL05_OIDMZ</name>
<reference evidence="2" key="2">
    <citation type="submission" date="2015-01" db="EMBL/GenBank/DDBJ databases">
        <title>Evolutionary Origins and Diversification of the Mycorrhizal Mutualists.</title>
        <authorList>
            <consortium name="DOE Joint Genome Institute"/>
            <consortium name="Mycorrhizal Genomics Consortium"/>
            <person name="Kohler A."/>
            <person name="Kuo A."/>
            <person name="Nagy L.G."/>
            <person name="Floudas D."/>
            <person name="Copeland A."/>
            <person name="Barry K.W."/>
            <person name="Cichocki N."/>
            <person name="Veneault-Fourrey C."/>
            <person name="LaButti K."/>
            <person name="Lindquist E.A."/>
            <person name="Lipzen A."/>
            <person name="Lundell T."/>
            <person name="Morin E."/>
            <person name="Murat C."/>
            <person name="Riley R."/>
            <person name="Ohm R."/>
            <person name="Sun H."/>
            <person name="Tunlid A."/>
            <person name="Henrissat B."/>
            <person name="Grigoriev I.V."/>
            <person name="Hibbett D.S."/>
            <person name="Martin F."/>
        </authorList>
    </citation>
    <scope>NUCLEOTIDE SEQUENCE [LARGE SCALE GENOMIC DNA]</scope>
    <source>
        <strain evidence="2">Zn</strain>
    </source>
</reference>
<proteinExistence type="predicted"/>
<gene>
    <name evidence="1" type="ORF">OIDMADRAFT_20649</name>
</gene>
<reference evidence="1 2" key="1">
    <citation type="submission" date="2014-04" db="EMBL/GenBank/DDBJ databases">
        <authorList>
            <consortium name="DOE Joint Genome Institute"/>
            <person name="Kuo A."/>
            <person name="Martino E."/>
            <person name="Perotto S."/>
            <person name="Kohler A."/>
            <person name="Nagy L.G."/>
            <person name="Floudas D."/>
            <person name="Copeland A."/>
            <person name="Barry K.W."/>
            <person name="Cichocki N."/>
            <person name="Veneault-Fourrey C."/>
            <person name="LaButti K."/>
            <person name="Lindquist E.A."/>
            <person name="Lipzen A."/>
            <person name="Lundell T."/>
            <person name="Morin E."/>
            <person name="Murat C."/>
            <person name="Sun H."/>
            <person name="Tunlid A."/>
            <person name="Henrissat B."/>
            <person name="Grigoriev I.V."/>
            <person name="Hibbett D.S."/>
            <person name="Martin F."/>
            <person name="Nordberg H.P."/>
            <person name="Cantor M.N."/>
            <person name="Hua S.X."/>
        </authorList>
    </citation>
    <scope>NUCLEOTIDE SEQUENCE [LARGE SCALE GENOMIC DNA]</scope>
    <source>
        <strain evidence="1 2">Zn</strain>
    </source>
</reference>
<dbReference type="AlphaFoldDB" id="A0A0C3GL05"/>
<dbReference type="HOGENOM" id="CLU_1741113_0_0_1"/>
<protein>
    <submittedName>
        <fullName evidence="1">Uncharacterized protein</fullName>
    </submittedName>
</protein>
<dbReference type="InParanoid" id="A0A0C3GL05"/>